<dbReference type="InterPro" id="IPR003660">
    <property type="entry name" value="HAMP_dom"/>
</dbReference>
<keyword evidence="2" id="KW-1003">Cell membrane</keyword>
<dbReference type="CDD" id="cd06225">
    <property type="entry name" value="HAMP"/>
    <property type="match status" value="1"/>
</dbReference>
<keyword evidence="8" id="KW-1133">Transmembrane helix</keyword>
<dbReference type="Pfam" id="PF06580">
    <property type="entry name" value="His_kinase"/>
    <property type="match status" value="1"/>
</dbReference>
<evidence type="ECO:0000256" key="5">
    <source>
        <dbReference type="ARBA" id="ARBA00022777"/>
    </source>
</evidence>
<dbReference type="Gene3D" id="3.30.565.10">
    <property type="entry name" value="Histidine kinase-like ATPase, C-terminal domain"/>
    <property type="match status" value="1"/>
</dbReference>
<feature type="region of interest" description="Disordered" evidence="7">
    <location>
        <begin position="569"/>
        <end position="595"/>
    </location>
</feature>
<dbReference type="RefSeq" id="WP_190857489.1">
    <property type="nucleotide sequence ID" value="NZ_JACXIY010000001.1"/>
</dbReference>
<reference evidence="10" key="1">
    <citation type="submission" date="2020-09" db="EMBL/GenBank/DDBJ databases">
        <title>A novel bacterium of genus Paenibacillus, isolated from South China Sea.</title>
        <authorList>
            <person name="Huang H."/>
            <person name="Mo K."/>
            <person name="Hu Y."/>
        </authorList>
    </citation>
    <scope>NUCLEOTIDE SEQUENCE</scope>
    <source>
        <strain evidence="10">IB182493</strain>
    </source>
</reference>
<keyword evidence="8" id="KW-0812">Transmembrane</keyword>
<comment type="subcellular location">
    <subcellularLocation>
        <location evidence="1">Cell membrane</location>
        <topology evidence="1">Multi-pass membrane protein</topology>
    </subcellularLocation>
</comment>
<evidence type="ECO:0000256" key="3">
    <source>
        <dbReference type="ARBA" id="ARBA00022553"/>
    </source>
</evidence>
<dbReference type="SUPFAM" id="SSF158472">
    <property type="entry name" value="HAMP domain-like"/>
    <property type="match status" value="1"/>
</dbReference>
<dbReference type="PANTHER" id="PTHR34220:SF7">
    <property type="entry name" value="SENSOR HISTIDINE KINASE YPDA"/>
    <property type="match status" value="1"/>
</dbReference>
<dbReference type="Pfam" id="PF00672">
    <property type="entry name" value="HAMP"/>
    <property type="match status" value="1"/>
</dbReference>
<sequence>MRRRLSIFGKILITIVLLLIPILLLYGYSNRIASRVVEEQVRSSNLSQLSFLMNQMDANMENLSMFPVIISYDPHIREFINGAGEAAAGLLKAEAQVTEKLSLQSVSSAWSNDLTIVLPAGRKMLSSNIYLNGSGEFAGDQPIRAGWTFGLDASRGFPAATFVREISEPAVAATFGDADAVFQIRFPVQNLSGMLDAYKKENKGDPFLYHPDYELIPSSTTSEAMAERVVGGLAGSPLQKAGQLTQRIEGQNYLVHYVKSGQLGWYLVDYVPVERIVSPITTARNWFYGSIALLLAMGVVASFLLYRNVQIPLRKMIRGVQRMSRGDLSWRIHYKANNEFDELIAHYNEMAGQIQLLIEDVYTEKLRAREATLKQLQSQINPHFLYNSLFFIINSAMLDDREAVISMTENLAEFYRYTTKVEQQRVTLREELEFVRHYLNIHHLRMGRLEYDIDVPDEMLGEPVPRLILQPLVENAIIHGIESRVGGGKLVISGRQDGKFNRVSVTDNGAGLTEPALIELIRRLGDASTDGLGSGMRNVHRRLRYQFGKGSGLSFRHAPGGGLIATLTWASGGDGPDRPNLTEGGEPDGSASDRG</sequence>
<gene>
    <name evidence="10" type="ORF">IDH41_01165</name>
</gene>
<evidence type="ECO:0000256" key="1">
    <source>
        <dbReference type="ARBA" id="ARBA00004651"/>
    </source>
</evidence>
<dbReference type="EMBL" id="JACXIY010000001">
    <property type="protein sequence ID" value="MBD2867168.1"/>
    <property type="molecule type" value="Genomic_DNA"/>
</dbReference>
<keyword evidence="11" id="KW-1185">Reference proteome</keyword>
<dbReference type="InterPro" id="IPR010559">
    <property type="entry name" value="Sig_transdc_His_kin_internal"/>
</dbReference>
<keyword evidence="3" id="KW-0597">Phosphoprotein</keyword>
<dbReference type="PROSITE" id="PS50885">
    <property type="entry name" value="HAMP"/>
    <property type="match status" value="1"/>
</dbReference>
<dbReference type="InterPro" id="IPR003594">
    <property type="entry name" value="HATPase_dom"/>
</dbReference>
<keyword evidence="6 8" id="KW-0472">Membrane</keyword>
<dbReference type="SUPFAM" id="SSF55874">
    <property type="entry name" value="ATPase domain of HSP90 chaperone/DNA topoisomerase II/histidine kinase"/>
    <property type="match status" value="1"/>
</dbReference>
<evidence type="ECO:0000256" key="7">
    <source>
        <dbReference type="SAM" id="MobiDB-lite"/>
    </source>
</evidence>
<dbReference type="AlphaFoldDB" id="A0A927H473"/>
<evidence type="ECO:0000256" key="8">
    <source>
        <dbReference type="SAM" id="Phobius"/>
    </source>
</evidence>
<dbReference type="PANTHER" id="PTHR34220">
    <property type="entry name" value="SENSOR HISTIDINE KINASE YPDA"/>
    <property type="match status" value="1"/>
</dbReference>
<dbReference type="Pfam" id="PF02518">
    <property type="entry name" value="HATPase_c"/>
    <property type="match status" value="1"/>
</dbReference>
<dbReference type="SMART" id="SM00304">
    <property type="entry name" value="HAMP"/>
    <property type="match status" value="1"/>
</dbReference>
<dbReference type="Gene3D" id="1.10.287.130">
    <property type="match status" value="1"/>
</dbReference>
<protein>
    <submittedName>
        <fullName evidence="10">Sensor histidine kinase</fullName>
    </submittedName>
</protein>
<dbReference type="Gene3D" id="3.30.450.20">
    <property type="entry name" value="PAS domain"/>
    <property type="match status" value="1"/>
</dbReference>
<evidence type="ECO:0000259" key="9">
    <source>
        <dbReference type="PROSITE" id="PS50885"/>
    </source>
</evidence>
<evidence type="ECO:0000256" key="6">
    <source>
        <dbReference type="ARBA" id="ARBA00023136"/>
    </source>
</evidence>
<name>A0A927H473_9BACL</name>
<feature type="transmembrane region" description="Helical" evidence="8">
    <location>
        <begin position="286"/>
        <end position="306"/>
    </location>
</feature>
<dbReference type="GO" id="GO:0000155">
    <property type="term" value="F:phosphorelay sensor kinase activity"/>
    <property type="evidence" value="ECO:0007669"/>
    <property type="project" value="InterPro"/>
</dbReference>
<keyword evidence="5 10" id="KW-0418">Kinase</keyword>
<proteinExistence type="predicted"/>
<evidence type="ECO:0000256" key="2">
    <source>
        <dbReference type="ARBA" id="ARBA00022475"/>
    </source>
</evidence>
<dbReference type="GO" id="GO:0005886">
    <property type="term" value="C:plasma membrane"/>
    <property type="evidence" value="ECO:0007669"/>
    <property type="project" value="UniProtKB-SubCell"/>
</dbReference>
<dbReference type="Proteomes" id="UP000632125">
    <property type="component" value="Unassembled WGS sequence"/>
</dbReference>
<comment type="caution">
    <text evidence="10">The sequence shown here is derived from an EMBL/GenBank/DDBJ whole genome shotgun (WGS) entry which is preliminary data.</text>
</comment>
<dbReference type="InterPro" id="IPR036890">
    <property type="entry name" value="HATPase_C_sf"/>
</dbReference>
<organism evidence="10 11">
    <name type="scientific">Paenibacillus arenilitoris</name>
    <dbReference type="NCBI Taxonomy" id="2772299"/>
    <lineage>
        <taxon>Bacteria</taxon>
        <taxon>Bacillati</taxon>
        <taxon>Bacillota</taxon>
        <taxon>Bacilli</taxon>
        <taxon>Bacillales</taxon>
        <taxon>Paenibacillaceae</taxon>
        <taxon>Paenibacillus</taxon>
    </lineage>
</organism>
<dbReference type="InterPro" id="IPR050640">
    <property type="entry name" value="Bact_2-comp_sensor_kinase"/>
</dbReference>
<evidence type="ECO:0000313" key="10">
    <source>
        <dbReference type="EMBL" id="MBD2867168.1"/>
    </source>
</evidence>
<accession>A0A927H473</accession>
<evidence type="ECO:0000256" key="4">
    <source>
        <dbReference type="ARBA" id="ARBA00022679"/>
    </source>
</evidence>
<feature type="transmembrane region" description="Helical" evidence="8">
    <location>
        <begin position="7"/>
        <end position="28"/>
    </location>
</feature>
<evidence type="ECO:0000313" key="11">
    <source>
        <dbReference type="Proteomes" id="UP000632125"/>
    </source>
</evidence>
<feature type="domain" description="HAMP" evidence="9">
    <location>
        <begin position="307"/>
        <end position="359"/>
    </location>
</feature>
<keyword evidence="4" id="KW-0808">Transferase</keyword>